<name>A0ABP3SYZ4_9ACTN</name>
<organism evidence="1 2">
    <name type="scientific">Streptomyces thermocarboxydovorans</name>
    <dbReference type="NCBI Taxonomy" id="59298"/>
    <lineage>
        <taxon>Bacteria</taxon>
        <taxon>Bacillati</taxon>
        <taxon>Actinomycetota</taxon>
        <taxon>Actinomycetes</taxon>
        <taxon>Kitasatosporales</taxon>
        <taxon>Streptomycetaceae</taxon>
        <taxon>Streptomyces</taxon>
    </lineage>
</organism>
<sequence length="88" mass="9371">MTRLLSYGEEFTHEGGRGPGATIELGLDLDLALSVVHPLAADDERKDGEVTSINGVEEFEYLDSGVSEIESQAGFGCRSCHVSLLSVS</sequence>
<reference evidence="2" key="1">
    <citation type="journal article" date="2019" name="Int. J. Syst. Evol. Microbiol.">
        <title>The Global Catalogue of Microorganisms (GCM) 10K type strain sequencing project: providing services to taxonomists for standard genome sequencing and annotation.</title>
        <authorList>
            <consortium name="The Broad Institute Genomics Platform"/>
            <consortium name="The Broad Institute Genome Sequencing Center for Infectious Disease"/>
            <person name="Wu L."/>
            <person name="Ma J."/>
        </authorList>
    </citation>
    <scope>NUCLEOTIDE SEQUENCE [LARGE SCALE GENOMIC DNA]</scope>
    <source>
        <strain evidence="2">JCM 10367</strain>
    </source>
</reference>
<comment type="caution">
    <text evidence="1">The sequence shown here is derived from an EMBL/GenBank/DDBJ whole genome shotgun (WGS) entry which is preliminary data.</text>
</comment>
<evidence type="ECO:0000313" key="2">
    <source>
        <dbReference type="Proteomes" id="UP001500724"/>
    </source>
</evidence>
<dbReference type="EMBL" id="BAAAGU010000093">
    <property type="protein sequence ID" value="GAA0670416.1"/>
    <property type="molecule type" value="Genomic_DNA"/>
</dbReference>
<evidence type="ECO:0000313" key="1">
    <source>
        <dbReference type="EMBL" id="GAA0670416.1"/>
    </source>
</evidence>
<proteinExistence type="predicted"/>
<dbReference type="Proteomes" id="UP001500724">
    <property type="component" value="Unassembled WGS sequence"/>
</dbReference>
<keyword evidence="2" id="KW-1185">Reference proteome</keyword>
<gene>
    <name evidence="1" type="ORF">GCM10009535_57760</name>
</gene>
<protein>
    <submittedName>
        <fullName evidence="1">Uncharacterized protein</fullName>
    </submittedName>
</protein>
<accession>A0ABP3SYZ4</accession>